<dbReference type="PANTHER" id="PTHR31662">
    <property type="entry name" value="BNAANNG10740D PROTEIN-RELATED"/>
    <property type="match status" value="1"/>
</dbReference>
<evidence type="ECO:0000259" key="5">
    <source>
        <dbReference type="Pfam" id="PF04504"/>
    </source>
</evidence>
<evidence type="ECO:0000313" key="8">
    <source>
        <dbReference type="Proteomes" id="UP001558713"/>
    </source>
</evidence>
<evidence type="ECO:0000256" key="4">
    <source>
        <dbReference type="SAM" id="MobiDB-lite"/>
    </source>
</evidence>
<feature type="compositionally biased region" description="Polar residues" evidence="4">
    <location>
        <begin position="78"/>
        <end position="90"/>
    </location>
</feature>
<gene>
    <name evidence="7" type="ORF">V5N11_001033</name>
</gene>
<dbReference type="GO" id="GO:0010468">
    <property type="term" value="P:regulation of gene expression"/>
    <property type="evidence" value="ECO:0007669"/>
    <property type="project" value="UniProtKB-ARBA"/>
</dbReference>
<dbReference type="AlphaFoldDB" id="A0ABD0ZIB3"/>
<dbReference type="InterPro" id="IPR007592">
    <property type="entry name" value="GEBP"/>
</dbReference>
<sequence length="485" mass="52861">MAKKLLDPLEDPPAASSSEDDGVEISSDEGEEQISGSSSEENKPKDPFTKTLKTPSTATKQSSDSDSGSEADSEPEAQPSSKAITVSAVKSKNKESKDTPAVKSGKKRAGEGTSTEVNAKKAKKGEENKKSHFQRLWSEEDEISLLQGMIDYKADTGKSPYDDMNGFFEFMKKAISFEVSKVQFADKIRGLKKKYLGKSKKGKEVIFTKAHDKNCLKLATHIWGSDGLGLESAVKSPVQSKKKVDSVVESAAVKSPVQSTKKVDSVVESAAVKSPVPSKKKVDSVVESAAVKSLVQSKKKVDSVVESADVKSPVPSKKKVDSVVESAAVKSPVQSKKKVDSMVEFSAVKSPRKNEKKKMDSMVEEDKERLGSDGIVLESAKSNGKVSNVESLEPEGEKVEEDKEVLIHGGGSESPSWFEKSFLFESIMSFGVDEQCVKERWSKVPVETKKRIEEKLKIVQAKEFDLLMMKTEIMRDASTVLCEAI</sequence>
<dbReference type="EMBL" id="JBANAX010000753">
    <property type="protein sequence ID" value="KAL1194405.1"/>
    <property type="molecule type" value="Genomic_DNA"/>
</dbReference>
<evidence type="ECO:0000313" key="7">
    <source>
        <dbReference type="EMBL" id="KAL1194405.1"/>
    </source>
</evidence>
<keyword evidence="2" id="KW-0805">Transcription regulation</keyword>
<organism evidence="7 8">
    <name type="scientific">Cardamine amara subsp. amara</name>
    <dbReference type="NCBI Taxonomy" id="228776"/>
    <lineage>
        <taxon>Eukaryota</taxon>
        <taxon>Viridiplantae</taxon>
        <taxon>Streptophyta</taxon>
        <taxon>Embryophyta</taxon>
        <taxon>Tracheophyta</taxon>
        <taxon>Spermatophyta</taxon>
        <taxon>Magnoliopsida</taxon>
        <taxon>eudicotyledons</taxon>
        <taxon>Gunneridae</taxon>
        <taxon>Pentapetalae</taxon>
        <taxon>rosids</taxon>
        <taxon>malvids</taxon>
        <taxon>Brassicales</taxon>
        <taxon>Brassicaceae</taxon>
        <taxon>Cardamineae</taxon>
        <taxon>Cardamine</taxon>
    </lineage>
</organism>
<keyword evidence="3" id="KW-0804">Transcription</keyword>
<keyword evidence="8" id="KW-1185">Reference proteome</keyword>
<evidence type="ECO:0000259" key="6">
    <source>
        <dbReference type="Pfam" id="PF22757"/>
    </source>
</evidence>
<feature type="compositionally biased region" description="Basic and acidic residues" evidence="4">
    <location>
        <begin position="357"/>
        <end position="371"/>
    </location>
</feature>
<name>A0ABD0ZIB3_CARAN</name>
<reference evidence="7 8" key="1">
    <citation type="submission" date="2024-04" db="EMBL/GenBank/DDBJ databases">
        <title>Genome assembly C_amara_ONT_v2.</title>
        <authorList>
            <person name="Yant L."/>
            <person name="Moore C."/>
            <person name="Slenker M."/>
        </authorList>
    </citation>
    <scope>NUCLEOTIDE SEQUENCE [LARGE SCALE GENOMIC DNA]</scope>
    <source>
        <tissue evidence="7">Leaf</tissue>
    </source>
</reference>
<feature type="region of interest" description="Disordered" evidence="4">
    <location>
        <begin position="1"/>
        <end position="133"/>
    </location>
</feature>
<accession>A0ABD0ZIB3</accession>
<feature type="compositionally biased region" description="Acidic residues" evidence="4">
    <location>
        <begin position="18"/>
        <end position="32"/>
    </location>
</feature>
<dbReference type="Proteomes" id="UP001558713">
    <property type="component" value="Unassembled WGS sequence"/>
</dbReference>
<protein>
    <submittedName>
        <fullName evidence="7">Transcription factor</fullName>
    </submittedName>
</protein>
<feature type="domain" description="Glabrous enhancer-binding protein-like DBD" evidence="5">
    <location>
        <begin position="133"/>
        <end position="224"/>
    </location>
</feature>
<evidence type="ECO:0000256" key="2">
    <source>
        <dbReference type="ARBA" id="ARBA00023015"/>
    </source>
</evidence>
<feature type="compositionally biased region" description="Polar residues" evidence="4">
    <location>
        <begin position="51"/>
        <end position="61"/>
    </location>
</feature>
<evidence type="ECO:0000256" key="1">
    <source>
        <dbReference type="ARBA" id="ARBA00010820"/>
    </source>
</evidence>
<dbReference type="InterPro" id="IPR053932">
    <property type="entry name" value="GeBP-like_DBD"/>
</dbReference>
<proteinExistence type="inferred from homology"/>
<feature type="region of interest" description="Disordered" evidence="4">
    <location>
        <begin position="344"/>
        <end position="372"/>
    </location>
</feature>
<comment type="similarity">
    <text evidence="1">Belongs to the GeBP family.</text>
</comment>
<dbReference type="Pfam" id="PF22757">
    <property type="entry name" value="GeBP-like_C"/>
    <property type="match status" value="1"/>
</dbReference>
<dbReference type="InterPro" id="IPR053933">
    <property type="entry name" value="GeBP-like_C"/>
</dbReference>
<feature type="domain" description="Glabrous enhancer-binding protein-like C-terminal" evidence="6">
    <location>
        <begin position="417"/>
        <end position="481"/>
    </location>
</feature>
<comment type="caution">
    <text evidence="7">The sequence shown here is derived from an EMBL/GenBank/DDBJ whole genome shotgun (WGS) entry which is preliminary data.</text>
</comment>
<dbReference type="PANTHER" id="PTHR31662:SF68">
    <property type="entry name" value="DNA-BINDING STOREKEEPER PROTEIN TRANSCRIPTIONAL REGULATOR-LIKE PROTEIN-RELATED"/>
    <property type="match status" value="1"/>
</dbReference>
<evidence type="ECO:0000256" key="3">
    <source>
        <dbReference type="ARBA" id="ARBA00023163"/>
    </source>
</evidence>
<dbReference type="Pfam" id="PF04504">
    <property type="entry name" value="GeBP-like_DBD"/>
    <property type="match status" value="1"/>
</dbReference>